<dbReference type="InterPro" id="IPR013785">
    <property type="entry name" value="Aldolase_TIM"/>
</dbReference>
<dbReference type="PANTHER" id="PTHR43053:SF3">
    <property type="entry name" value="ALPHA-GALACTOSIDASE C-RELATED"/>
    <property type="match status" value="1"/>
</dbReference>
<dbReference type="AlphaFoldDB" id="A0A6A6PM29"/>
<dbReference type="InterPro" id="IPR017853">
    <property type="entry name" value="GH"/>
</dbReference>
<feature type="domain" description="Glycosyl hydrolase family 36 N-terminal" evidence="5">
    <location>
        <begin position="87"/>
        <end position="192"/>
    </location>
</feature>
<keyword evidence="4" id="KW-0326">Glycosidase</keyword>
<dbReference type="PANTHER" id="PTHR43053">
    <property type="entry name" value="GLYCOSIDASE FAMILY 31"/>
    <property type="match status" value="1"/>
</dbReference>
<dbReference type="InterPro" id="IPR050985">
    <property type="entry name" value="Alpha-glycosidase_related"/>
</dbReference>
<evidence type="ECO:0000256" key="3">
    <source>
        <dbReference type="ARBA" id="ARBA00022801"/>
    </source>
</evidence>
<dbReference type="CDD" id="cd14791">
    <property type="entry name" value="GH36"/>
    <property type="match status" value="1"/>
</dbReference>
<comment type="catalytic activity">
    <reaction evidence="1">
        <text>Hydrolysis of terminal, non-reducing alpha-D-galactose residues in alpha-D-galactosides, including galactose oligosaccharides, galactomannans and galactolipids.</text>
        <dbReference type="EC" id="3.2.1.22"/>
    </reaction>
</comment>
<dbReference type="InterPro" id="IPR031704">
    <property type="entry name" value="Glyco_hydro_36_N"/>
</dbReference>
<dbReference type="GO" id="GO:0016052">
    <property type="term" value="P:carbohydrate catabolic process"/>
    <property type="evidence" value="ECO:0007669"/>
    <property type="project" value="InterPro"/>
</dbReference>
<dbReference type="InterPro" id="IPR002252">
    <property type="entry name" value="Glyco_hydro_36"/>
</dbReference>
<keyword evidence="7" id="KW-1185">Reference proteome</keyword>
<dbReference type="EC" id="3.2.1.22" evidence="2"/>
<dbReference type="RefSeq" id="XP_033587612.1">
    <property type="nucleotide sequence ID" value="XM_033734086.1"/>
</dbReference>
<reference evidence="6" key="1">
    <citation type="journal article" date="2020" name="Stud. Mycol.">
        <title>101 Dothideomycetes genomes: a test case for predicting lifestyles and emergence of pathogens.</title>
        <authorList>
            <person name="Haridas S."/>
            <person name="Albert R."/>
            <person name="Binder M."/>
            <person name="Bloem J."/>
            <person name="Labutti K."/>
            <person name="Salamov A."/>
            <person name="Andreopoulos B."/>
            <person name="Baker S."/>
            <person name="Barry K."/>
            <person name="Bills G."/>
            <person name="Bluhm B."/>
            <person name="Cannon C."/>
            <person name="Castanera R."/>
            <person name="Culley D."/>
            <person name="Daum C."/>
            <person name="Ezra D."/>
            <person name="Gonzalez J."/>
            <person name="Henrissat B."/>
            <person name="Kuo A."/>
            <person name="Liang C."/>
            <person name="Lipzen A."/>
            <person name="Lutzoni F."/>
            <person name="Magnuson J."/>
            <person name="Mondo S."/>
            <person name="Nolan M."/>
            <person name="Ohm R."/>
            <person name="Pangilinan J."/>
            <person name="Park H.-J."/>
            <person name="Ramirez L."/>
            <person name="Alfaro M."/>
            <person name="Sun H."/>
            <person name="Tritt A."/>
            <person name="Yoshinaga Y."/>
            <person name="Zwiers L.-H."/>
            <person name="Turgeon B."/>
            <person name="Goodwin S."/>
            <person name="Spatafora J."/>
            <person name="Crous P."/>
            <person name="Grigoriev I."/>
        </authorList>
    </citation>
    <scope>NUCLEOTIDE SEQUENCE</scope>
    <source>
        <strain evidence="6">CBS 113389</strain>
    </source>
</reference>
<evidence type="ECO:0000256" key="1">
    <source>
        <dbReference type="ARBA" id="ARBA00001255"/>
    </source>
</evidence>
<dbReference type="InterPro" id="IPR038417">
    <property type="entry name" value="Alpga-gal_N_sf"/>
</dbReference>
<dbReference type="GO" id="GO:0004557">
    <property type="term" value="F:alpha-galactosidase activity"/>
    <property type="evidence" value="ECO:0007669"/>
    <property type="project" value="UniProtKB-EC"/>
</dbReference>
<accession>A0A6A6PM29</accession>
<dbReference type="Proteomes" id="UP000799767">
    <property type="component" value="Unassembled WGS sequence"/>
</dbReference>
<evidence type="ECO:0000256" key="2">
    <source>
        <dbReference type="ARBA" id="ARBA00012755"/>
    </source>
</evidence>
<dbReference type="SUPFAM" id="SSF51445">
    <property type="entry name" value="(Trans)glycosidases"/>
    <property type="match status" value="1"/>
</dbReference>
<dbReference type="GeneID" id="54475088"/>
<evidence type="ECO:0000256" key="4">
    <source>
        <dbReference type="ARBA" id="ARBA00023295"/>
    </source>
</evidence>
<dbReference type="PRINTS" id="PR00743">
    <property type="entry name" value="GLHYDRLASE36"/>
</dbReference>
<dbReference type="Pfam" id="PF02065">
    <property type="entry name" value="Melibiase"/>
    <property type="match status" value="1"/>
</dbReference>
<dbReference type="OrthoDB" id="5795902at2759"/>
<name>A0A6A6PM29_9PEZI</name>
<keyword evidence="3" id="KW-0378">Hydrolase</keyword>
<evidence type="ECO:0000313" key="7">
    <source>
        <dbReference type="Proteomes" id="UP000799767"/>
    </source>
</evidence>
<dbReference type="Gene3D" id="2.70.98.60">
    <property type="entry name" value="alpha-galactosidase from lactobacil brevis"/>
    <property type="match status" value="1"/>
</dbReference>
<organism evidence="6 7">
    <name type="scientific">Neohortaea acidophila</name>
    <dbReference type="NCBI Taxonomy" id="245834"/>
    <lineage>
        <taxon>Eukaryota</taxon>
        <taxon>Fungi</taxon>
        <taxon>Dikarya</taxon>
        <taxon>Ascomycota</taxon>
        <taxon>Pezizomycotina</taxon>
        <taxon>Dothideomycetes</taxon>
        <taxon>Dothideomycetidae</taxon>
        <taxon>Mycosphaerellales</taxon>
        <taxon>Teratosphaeriaceae</taxon>
        <taxon>Neohortaea</taxon>
    </lineage>
</organism>
<sequence>MAIRKLPEAVNGHSDDVIWNTDALRLSIKIDENGTACLNYIVPRGKEAPAPASPFFQSAAIPLDGVRSVGDGHTGIKTSKALLGSMMSARIRYVSHHQGRTKGLQTLDVISREDSTGIEITHHFAVYDDVPVLRSWATVRNTGKAAVPITQLSSISIGGLTTGTKSWWNEYSLLTGGNAWFREAQWHERSLPDLGIDTHGLFELNEGHRASQARFTLSNHSSFSTGTHLPMGLLKRKDDNDTWLWQIEHNGSWRWEIGDFQDGVYLVAGGPTRMDHDWSAPLAPGDSFTTVTAALCHVNNSPDAAFAALTEYRRRIRRQHQDHKDMPIIFNDYMNCLMGDPTEDKIKALIDPVCKAGAEYFVIDAGWYADDSNWWDDVGLWEPSPKRFPSGFKNLLDHIRANGLIPGVWVEPEVVGVRSKVGEQLPEEAFFQDHGHRVIERGRFQLDFRRSVVRTHMTKIIAKLVEEYGVGYFKFDYNIEVITGSDADGLACGATHLDHQRAYLAWINELLDKYPDLVIENCSSGAQRMDYAMLATHTLQSTSDQQDPVLYAAIAAAVPTAVVPEQSATWAYPQRAWSDEVNALTVVNSMLGRVHLSGELDRLEPHQLALVHDGMNVYKSIRHELNTAVPFWPLGLPKWHDDWVVLGLVVKSGDILLSIWRRGGPTTRSITLPIQHTAGEHAARLLYPSKFECHTQLVGDKLEIRLPADVCARVLRISRAGC</sequence>
<proteinExistence type="predicted"/>
<evidence type="ECO:0000259" key="5">
    <source>
        <dbReference type="Pfam" id="PF16875"/>
    </source>
</evidence>
<gene>
    <name evidence="6" type="ORF">BDY17DRAFT_300600</name>
</gene>
<dbReference type="EMBL" id="MU001638">
    <property type="protein sequence ID" value="KAF2481042.1"/>
    <property type="molecule type" value="Genomic_DNA"/>
</dbReference>
<evidence type="ECO:0000313" key="6">
    <source>
        <dbReference type="EMBL" id="KAF2481042.1"/>
    </source>
</evidence>
<dbReference type="Pfam" id="PF16875">
    <property type="entry name" value="Glyco_hydro_36N"/>
    <property type="match status" value="1"/>
</dbReference>
<protein>
    <recommendedName>
        <fullName evidence="2">alpha-galactosidase</fullName>
        <ecNumber evidence="2">3.2.1.22</ecNumber>
    </recommendedName>
</protein>
<dbReference type="Gene3D" id="3.20.20.70">
    <property type="entry name" value="Aldolase class I"/>
    <property type="match status" value="1"/>
</dbReference>